<dbReference type="AlphaFoldDB" id="A0A139A6Z9"/>
<keyword evidence="2 4" id="KW-0863">Zinc-finger</keyword>
<sequence>MSLDLHHLKVSLDTGLHGCRTKTRNVVKPFVEASHPFLDLLTLRCSAPRRIQSTTSPNFTAPEHSHWTGLRTAFSDSLTPSWSYLSSVDEDVANKVSANAPTCTRANISGDNLFLCKGCLVTRYCSTQCQKEHWKWHRGFCKKQSSQTDVDTVKVEDFGGWVPWCTKGVKAAVQKGMDWTEFGSHDNGTRRSFVIDSDRLRWRVAKERR</sequence>
<dbReference type="InterPro" id="IPR002893">
    <property type="entry name" value="Znf_MYND"/>
</dbReference>
<keyword evidence="7" id="KW-1185">Reference proteome</keyword>
<protein>
    <recommendedName>
        <fullName evidence="5">MYND-type domain-containing protein</fullName>
    </recommendedName>
</protein>
<dbReference type="GO" id="GO:0008270">
    <property type="term" value="F:zinc ion binding"/>
    <property type="evidence" value="ECO:0007669"/>
    <property type="project" value="UniProtKB-KW"/>
</dbReference>
<dbReference type="Gene3D" id="6.10.140.2220">
    <property type="match status" value="1"/>
</dbReference>
<evidence type="ECO:0000259" key="5">
    <source>
        <dbReference type="PROSITE" id="PS50865"/>
    </source>
</evidence>
<organism evidence="6 7">
    <name type="scientific">Gonapodya prolifera (strain JEL478)</name>
    <name type="common">Monoblepharis prolifera</name>
    <dbReference type="NCBI Taxonomy" id="1344416"/>
    <lineage>
        <taxon>Eukaryota</taxon>
        <taxon>Fungi</taxon>
        <taxon>Fungi incertae sedis</taxon>
        <taxon>Chytridiomycota</taxon>
        <taxon>Chytridiomycota incertae sedis</taxon>
        <taxon>Monoblepharidomycetes</taxon>
        <taxon>Monoblepharidales</taxon>
        <taxon>Gonapodyaceae</taxon>
        <taxon>Gonapodya</taxon>
    </lineage>
</organism>
<accession>A0A139A6Z9</accession>
<dbReference type="EMBL" id="KQ965788">
    <property type="protein sequence ID" value="KXS12428.1"/>
    <property type="molecule type" value="Genomic_DNA"/>
</dbReference>
<reference evidence="6 7" key="1">
    <citation type="journal article" date="2015" name="Genome Biol. Evol.">
        <title>Phylogenomic analyses indicate that early fungi evolved digesting cell walls of algal ancestors of land plants.</title>
        <authorList>
            <person name="Chang Y."/>
            <person name="Wang S."/>
            <person name="Sekimoto S."/>
            <person name="Aerts A.L."/>
            <person name="Choi C."/>
            <person name="Clum A."/>
            <person name="LaButti K.M."/>
            <person name="Lindquist E.A."/>
            <person name="Yee Ngan C."/>
            <person name="Ohm R.A."/>
            <person name="Salamov A.A."/>
            <person name="Grigoriev I.V."/>
            <person name="Spatafora J.W."/>
            <person name="Berbee M.L."/>
        </authorList>
    </citation>
    <scope>NUCLEOTIDE SEQUENCE [LARGE SCALE GENOMIC DNA]</scope>
    <source>
        <strain evidence="6 7">JEL478</strain>
    </source>
</reference>
<evidence type="ECO:0000256" key="1">
    <source>
        <dbReference type="ARBA" id="ARBA00022723"/>
    </source>
</evidence>
<evidence type="ECO:0000313" key="6">
    <source>
        <dbReference type="EMBL" id="KXS12428.1"/>
    </source>
</evidence>
<feature type="domain" description="MYND-type" evidence="5">
    <location>
        <begin position="100"/>
        <end position="141"/>
    </location>
</feature>
<dbReference type="PROSITE" id="PS50865">
    <property type="entry name" value="ZF_MYND_2"/>
    <property type="match status" value="1"/>
</dbReference>
<proteinExistence type="predicted"/>
<dbReference type="SUPFAM" id="SSF144232">
    <property type="entry name" value="HIT/MYND zinc finger-like"/>
    <property type="match status" value="1"/>
</dbReference>
<dbReference type="OrthoDB" id="265717at2759"/>
<evidence type="ECO:0000256" key="4">
    <source>
        <dbReference type="PROSITE-ProRule" id="PRU00134"/>
    </source>
</evidence>
<evidence type="ECO:0000256" key="3">
    <source>
        <dbReference type="ARBA" id="ARBA00022833"/>
    </source>
</evidence>
<keyword evidence="1" id="KW-0479">Metal-binding</keyword>
<evidence type="ECO:0000256" key="2">
    <source>
        <dbReference type="ARBA" id="ARBA00022771"/>
    </source>
</evidence>
<gene>
    <name evidence="6" type="ORF">M427DRAFT_46357</name>
</gene>
<keyword evidence="3" id="KW-0862">Zinc</keyword>
<evidence type="ECO:0000313" key="7">
    <source>
        <dbReference type="Proteomes" id="UP000070544"/>
    </source>
</evidence>
<dbReference type="Pfam" id="PF01753">
    <property type="entry name" value="zf-MYND"/>
    <property type="match status" value="1"/>
</dbReference>
<dbReference type="Proteomes" id="UP000070544">
    <property type="component" value="Unassembled WGS sequence"/>
</dbReference>
<name>A0A139A6Z9_GONPJ</name>